<dbReference type="Pfam" id="PF00578">
    <property type="entry name" value="AhpC-TSA"/>
    <property type="match status" value="1"/>
</dbReference>
<accession>A0A7L5EAB3</accession>
<feature type="chain" id="PRO_5029639206" evidence="5">
    <location>
        <begin position="19"/>
        <end position="372"/>
    </location>
</feature>
<dbReference type="PANTHER" id="PTHR42852">
    <property type="entry name" value="THIOL:DISULFIDE INTERCHANGE PROTEIN DSBE"/>
    <property type="match status" value="1"/>
</dbReference>
<dbReference type="PROSITE" id="PS51257">
    <property type="entry name" value="PROKAR_LIPOPROTEIN"/>
    <property type="match status" value="1"/>
</dbReference>
<sequence>MKNSVVKYSSLLFLSALVACKDKSAFTLSGTISHPDKVKKVYLLQADSTQISVVDSTSLSEDGQFKFQHQAPYANLFKLRAGGVTFDLIAKNGDDVTFKTDLQDQKHEYVITGSDESDKIKQFNALSNVYIDKNAKLAEEYEAKAQQNGNKDSLINYYQPIFKKNMNDYGTAVWKFVNDNKNSLAGFYAALSLDQNQYESQLVQYADDIKGEFKDNLSVQKFKQQMAAVKPVSVGQKAPEFTVGGVDGKPVKLSDYKGKYVMIDFWASWCMPCRQENPNVVKLYNQYKDKGLNILGISLDEKKANWQQAITADKLTWQHASDLKNFEGPTERLYHIEAIPSNFIIDPQGKIIAKNVTGADLESFLKKTFPKS</sequence>
<dbReference type="InterPro" id="IPR036249">
    <property type="entry name" value="Thioredoxin-like_sf"/>
</dbReference>
<dbReference type="GO" id="GO:0017004">
    <property type="term" value="P:cytochrome complex assembly"/>
    <property type="evidence" value="ECO:0007669"/>
    <property type="project" value="UniProtKB-KW"/>
</dbReference>
<evidence type="ECO:0000313" key="8">
    <source>
        <dbReference type="Proteomes" id="UP000503278"/>
    </source>
</evidence>
<evidence type="ECO:0000256" key="2">
    <source>
        <dbReference type="ARBA" id="ARBA00022748"/>
    </source>
</evidence>
<dbReference type="PANTHER" id="PTHR42852:SF6">
    <property type="entry name" value="THIOL:DISULFIDE INTERCHANGE PROTEIN DSBE"/>
    <property type="match status" value="1"/>
</dbReference>
<dbReference type="RefSeq" id="WP_169610396.1">
    <property type="nucleotide sequence ID" value="NZ_CP051682.1"/>
</dbReference>
<dbReference type="GO" id="GO:0016491">
    <property type="term" value="F:oxidoreductase activity"/>
    <property type="evidence" value="ECO:0007669"/>
    <property type="project" value="InterPro"/>
</dbReference>
<dbReference type="GO" id="GO:0016209">
    <property type="term" value="F:antioxidant activity"/>
    <property type="evidence" value="ECO:0007669"/>
    <property type="project" value="InterPro"/>
</dbReference>
<keyword evidence="3" id="KW-1015">Disulfide bond</keyword>
<keyword evidence="5" id="KW-0732">Signal</keyword>
<dbReference type="CDD" id="cd02966">
    <property type="entry name" value="TlpA_like_family"/>
    <property type="match status" value="1"/>
</dbReference>
<keyword evidence="2" id="KW-0201">Cytochrome c-type biogenesis</keyword>
<keyword evidence="8" id="KW-1185">Reference proteome</keyword>
<feature type="domain" description="Thioredoxin" evidence="6">
    <location>
        <begin position="232"/>
        <end position="372"/>
    </location>
</feature>
<dbReference type="PROSITE" id="PS51352">
    <property type="entry name" value="THIOREDOXIN_2"/>
    <property type="match status" value="1"/>
</dbReference>
<evidence type="ECO:0000256" key="1">
    <source>
        <dbReference type="ARBA" id="ARBA00004196"/>
    </source>
</evidence>
<name>A0A7L5EAB3_9SPHI</name>
<dbReference type="KEGG" id="mrob:HH214_19210"/>
<evidence type="ECO:0000259" key="6">
    <source>
        <dbReference type="PROSITE" id="PS51352"/>
    </source>
</evidence>
<dbReference type="InterPro" id="IPR013766">
    <property type="entry name" value="Thioredoxin_domain"/>
</dbReference>
<proteinExistence type="predicted"/>
<dbReference type="InterPro" id="IPR000866">
    <property type="entry name" value="AhpC/TSA"/>
</dbReference>
<evidence type="ECO:0000256" key="5">
    <source>
        <dbReference type="SAM" id="SignalP"/>
    </source>
</evidence>
<dbReference type="InterPro" id="IPR050553">
    <property type="entry name" value="Thioredoxin_ResA/DsbE_sf"/>
</dbReference>
<protein>
    <submittedName>
        <fullName evidence="7">AhpC/TSA family protein</fullName>
    </submittedName>
</protein>
<organism evidence="7 8">
    <name type="scientific">Mucilaginibacter robiniae</name>
    <dbReference type="NCBI Taxonomy" id="2728022"/>
    <lineage>
        <taxon>Bacteria</taxon>
        <taxon>Pseudomonadati</taxon>
        <taxon>Bacteroidota</taxon>
        <taxon>Sphingobacteriia</taxon>
        <taxon>Sphingobacteriales</taxon>
        <taxon>Sphingobacteriaceae</taxon>
        <taxon>Mucilaginibacter</taxon>
    </lineage>
</organism>
<dbReference type="InterPro" id="IPR025380">
    <property type="entry name" value="DUF4369"/>
</dbReference>
<dbReference type="GO" id="GO:0030313">
    <property type="term" value="C:cell envelope"/>
    <property type="evidence" value="ECO:0007669"/>
    <property type="project" value="UniProtKB-SubCell"/>
</dbReference>
<dbReference type="AlphaFoldDB" id="A0A7L5EAB3"/>
<dbReference type="SUPFAM" id="SSF52833">
    <property type="entry name" value="Thioredoxin-like"/>
    <property type="match status" value="1"/>
</dbReference>
<evidence type="ECO:0000256" key="3">
    <source>
        <dbReference type="ARBA" id="ARBA00023157"/>
    </source>
</evidence>
<dbReference type="EMBL" id="CP051682">
    <property type="protein sequence ID" value="QJD97853.1"/>
    <property type="molecule type" value="Genomic_DNA"/>
</dbReference>
<comment type="subcellular location">
    <subcellularLocation>
        <location evidence="1">Cell envelope</location>
    </subcellularLocation>
</comment>
<dbReference type="Gene3D" id="3.40.30.10">
    <property type="entry name" value="Glutaredoxin"/>
    <property type="match status" value="1"/>
</dbReference>
<feature type="signal peptide" evidence="5">
    <location>
        <begin position="1"/>
        <end position="18"/>
    </location>
</feature>
<gene>
    <name evidence="7" type="ORF">HH214_19210</name>
</gene>
<evidence type="ECO:0000256" key="4">
    <source>
        <dbReference type="ARBA" id="ARBA00023284"/>
    </source>
</evidence>
<reference evidence="7 8" key="1">
    <citation type="submission" date="2020-04" db="EMBL/GenBank/DDBJ databases">
        <title>Genome sequencing of novel species.</title>
        <authorList>
            <person name="Heo J."/>
            <person name="Kim S.-J."/>
            <person name="Kim J.-S."/>
            <person name="Hong S.-B."/>
            <person name="Kwon S.-W."/>
        </authorList>
    </citation>
    <scope>NUCLEOTIDE SEQUENCE [LARGE SCALE GENOMIC DNA]</scope>
    <source>
        <strain evidence="7 8">F39-2</strain>
    </source>
</reference>
<dbReference type="Proteomes" id="UP000503278">
    <property type="component" value="Chromosome"/>
</dbReference>
<dbReference type="Pfam" id="PF14289">
    <property type="entry name" value="DUF4369"/>
    <property type="match status" value="1"/>
</dbReference>
<evidence type="ECO:0000313" key="7">
    <source>
        <dbReference type="EMBL" id="QJD97853.1"/>
    </source>
</evidence>
<keyword evidence="4" id="KW-0676">Redox-active center</keyword>